<dbReference type="GeneID" id="84229019"/>
<protein>
    <submittedName>
        <fullName evidence="2">DUF2075 domain-containing protein</fullName>
    </submittedName>
</protein>
<keyword evidence="3" id="KW-1185">Reference proteome</keyword>
<evidence type="ECO:0000313" key="3">
    <source>
        <dbReference type="Proteomes" id="UP001183006"/>
    </source>
</evidence>
<dbReference type="Gene3D" id="3.40.50.300">
    <property type="entry name" value="P-loop containing nucleotide triphosphate hydrolases"/>
    <property type="match status" value="1"/>
</dbReference>
<dbReference type="KEGG" id="mmav:RE476_02720"/>
<dbReference type="RefSeq" id="WP_309308866.1">
    <property type="nucleotide sequence ID" value="NZ_CP133594.1"/>
</dbReference>
<gene>
    <name evidence="2" type="ORF">RE476_02720</name>
</gene>
<dbReference type="Pfam" id="PF09848">
    <property type="entry name" value="SLFN-g3_helicase"/>
    <property type="match status" value="1"/>
</dbReference>
<feature type="domain" description="Schlafen group 3-like DNA/RNA helicase" evidence="1">
    <location>
        <begin position="233"/>
        <end position="592"/>
    </location>
</feature>
<dbReference type="AlphaFoldDB" id="A0AA51UGB6"/>
<sequence length="611" mass="69690">MQKFGWKGKINQFMDVKKSEFIDSLSLHHSQCMNCNPSGLQVTAWENEYDTLKNQLPLLIEKKPNALEWYLVFEYELPRERGRRPDILIIAEDRIFIIECKDMKYAEQQHIDQLKAYVRDLSNYHAGSANVKFEPILLITFMENLAIEKQGVTIVSPKQLHEVLNKTTDGNLIDPDKWINSRYAPLPSLISAAKLIFDHEPLPQIRKAESLGVNDAVDELKDISNQILNKNGKHLALVTGVPGSGKTLVGLQVVYNSHNFDENKQNAVFLSGNGPLVKVLQYTLKSKVFVQDVHGFLKEYGGNSTDFPNENIIIFDEAQRAWDAERVKEKRNHSNSEPLDFLSIGEKIPNGTLLVGLIGEGQEIHLGEESGLVQWNDAIKETKGEWIVHCPSKIEHIFSDAKDIVTSEKLNLNATLRSHLAEDVDKWIDAFLNGELELAQKISMNLEKQNFNVYVTNNIDVAKNYATERYSECSDKRYGFICSSKAKNLEKYGIDNAFYAMQRVKPGPWFNDEPDSEYSCCRLNLPTTEFQCQGLELDLPIVCWGDDLYWENDQWSKRGRVRYKSKDPMQVTLNCYRVILSRGRDGMVIFVPKEGTKETFNALLDSGIKAL</sequence>
<reference evidence="2" key="1">
    <citation type="submission" date="2023-08" db="EMBL/GenBank/DDBJ databases">
        <title>Methanolobus mangrovi sp. nov. and Methanolobus sediminis sp. nov, two novel methylotrophic methanogens isolated from mangrove sediments in China.</title>
        <authorList>
            <person name="Zhou J."/>
        </authorList>
    </citation>
    <scope>NUCLEOTIDE SEQUENCE</scope>
    <source>
        <strain evidence="2">FTZ2</strain>
    </source>
</reference>
<accession>A0AA51UGB6</accession>
<dbReference type="SUPFAM" id="SSF52540">
    <property type="entry name" value="P-loop containing nucleoside triphosphate hydrolases"/>
    <property type="match status" value="1"/>
</dbReference>
<proteinExistence type="predicted"/>
<name>A0AA51UGB6_9EURY</name>
<dbReference type="EMBL" id="CP133594">
    <property type="protein sequence ID" value="WMW22752.1"/>
    <property type="molecule type" value="Genomic_DNA"/>
</dbReference>
<organism evidence="2 3">
    <name type="scientific">Methanolobus mangrovi</name>
    <dbReference type="NCBI Taxonomy" id="3072977"/>
    <lineage>
        <taxon>Archaea</taxon>
        <taxon>Methanobacteriati</taxon>
        <taxon>Methanobacteriota</taxon>
        <taxon>Stenosarchaea group</taxon>
        <taxon>Methanomicrobia</taxon>
        <taxon>Methanosarcinales</taxon>
        <taxon>Methanosarcinaceae</taxon>
        <taxon>Methanolobus</taxon>
    </lineage>
</organism>
<evidence type="ECO:0000313" key="2">
    <source>
        <dbReference type="EMBL" id="WMW22752.1"/>
    </source>
</evidence>
<dbReference type="InterPro" id="IPR027417">
    <property type="entry name" value="P-loop_NTPase"/>
</dbReference>
<dbReference type="Proteomes" id="UP001183006">
    <property type="component" value="Chromosome"/>
</dbReference>
<evidence type="ECO:0000259" key="1">
    <source>
        <dbReference type="Pfam" id="PF09848"/>
    </source>
</evidence>
<dbReference type="InterPro" id="IPR018647">
    <property type="entry name" value="SLFN_3-like_DNA/RNA_helicase"/>
</dbReference>